<organism evidence="2 3">
    <name type="scientific">Roseivivax jejudonensis</name>
    <dbReference type="NCBI Taxonomy" id="1529041"/>
    <lineage>
        <taxon>Bacteria</taxon>
        <taxon>Pseudomonadati</taxon>
        <taxon>Pseudomonadota</taxon>
        <taxon>Alphaproteobacteria</taxon>
        <taxon>Rhodobacterales</taxon>
        <taxon>Roseobacteraceae</taxon>
        <taxon>Roseivivax</taxon>
    </lineage>
</organism>
<dbReference type="InterPro" id="IPR029045">
    <property type="entry name" value="ClpP/crotonase-like_dom_sf"/>
</dbReference>
<dbReference type="SUPFAM" id="SSF52096">
    <property type="entry name" value="ClpP/crotonase"/>
    <property type="match status" value="1"/>
</dbReference>
<evidence type="ECO:0008006" key="4">
    <source>
        <dbReference type="Google" id="ProtNLM"/>
    </source>
</evidence>
<proteinExistence type="predicted"/>
<name>A0A1X7A3T4_9RHOB</name>
<gene>
    <name evidence="2" type="ORF">ROJ8625_03497</name>
</gene>
<protein>
    <recommendedName>
        <fullName evidence="4">Clp protease</fullName>
    </recommendedName>
</protein>
<keyword evidence="3" id="KW-1185">Reference proteome</keyword>
<sequence length="250" mass="26572">MSTAPAVGRTLKAVLAVQIGLGLLLVLGDIGARPGGFSLPGFGPDAPSLTEPVRPGDQRRVYDPSRPTPSTRPARTPGDLPERLTLTRIDGARYRLEGGIQPGDADRVATRLTEVSPAPDTLVLQSPGGSVTDALRLGRTLRERGIGTEVLAGEVCFSACPYLLVGGTTRTVEADGAVGVHQHYFGESTILPARFAVEDIQRGQAEVMTYLSDMGIDPMMMTHALATPPDEIYVLLPEELERYGIVDAES</sequence>
<dbReference type="EMBL" id="FWFK01000007">
    <property type="protein sequence ID" value="SLN67911.1"/>
    <property type="molecule type" value="Genomic_DNA"/>
</dbReference>
<dbReference type="RefSeq" id="WP_085793168.1">
    <property type="nucleotide sequence ID" value="NZ_FWFK01000007.1"/>
</dbReference>
<feature type="compositionally biased region" description="Low complexity" evidence="1">
    <location>
        <begin position="64"/>
        <end position="77"/>
    </location>
</feature>
<dbReference type="AlphaFoldDB" id="A0A1X7A3T4"/>
<feature type="region of interest" description="Disordered" evidence="1">
    <location>
        <begin position="39"/>
        <end position="81"/>
    </location>
</feature>
<dbReference type="Proteomes" id="UP000193570">
    <property type="component" value="Unassembled WGS sequence"/>
</dbReference>
<dbReference type="Gene3D" id="3.90.226.10">
    <property type="entry name" value="2-enoyl-CoA Hydratase, Chain A, domain 1"/>
    <property type="match status" value="1"/>
</dbReference>
<reference evidence="2 3" key="1">
    <citation type="submission" date="2017-03" db="EMBL/GenBank/DDBJ databases">
        <authorList>
            <person name="Afonso C.L."/>
            <person name="Miller P.J."/>
            <person name="Scott M.A."/>
            <person name="Spackman E."/>
            <person name="Goraichik I."/>
            <person name="Dimitrov K.M."/>
            <person name="Suarez D.L."/>
            <person name="Swayne D.E."/>
        </authorList>
    </citation>
    <scope>NUCLEOTIDE SEQUENCE [LARGE SCALE GENOMIC DNA]</scope>
    <source>
        <strain evidence="2 3">CECT 8625</strain>
    </source>
</reference>
<evidence type="ECO:0000256" key="1">
    <source>
        <dbReference type="SAM" id="MobiDB-lite"/>
    </source>
</evidence>
<evidence type="ECO:0000313" key="3">
    <source>
        <dbReference type="Proteomes" id="UP000193570"/>
    </source>
</evidence>
<evidence type="ECO:0000313" key="2">
    <source>
        <dbReference type="EMBL" id="SLN67911.1"/>
    </source>
</evidence>
<accession>A0A1X7A3T4</accession>
<feature type="compositionally biased region" description="Basic and acidic residues" evidence="1">
    <location>
        <begin position="54"/>
        <end position="63"/>
    </location>
</feature>
<dbReference type="OrthoDB" id="5936191at2"/>